<gene>
    <name evidence="2" type="ordered locus">Rru_A3044</name>
</gene>
<accession>Q2RPV6</accession>
<dbReference type="AlphaFoldDB" id="Q2RPV6"/>
<dbReference type="PhylomeDB" id="Q2RPV6"/>
<evidence type="ECO:0000256" key="1">
    <source>
        <dbReference type="SAM" id="MobiDB-lite"/>
    </source>
</evidence>
<dbReference type="eggNOG" id="COG3403">
    <property type="taxonomic scope" value="Bacteria"/>
</dbReference>
<dbReference type="NCBIfam" id="NF041366">
    <property type="entry name" value="GntA_guanitoxin"/>
    <property type="match status" value="1"/>
</dbReference>
<evidence type="ECO:0000313" key="3">
    <source>
        <dbReference type="Proteomes" id="UP000001929"/>
    </source>
</evidence>
<dbReference type="EnsemblBacteria" id="ABC23839">
    <property type="protein sequence ID" value="ABC23839"/>
    <property type="gene ID" value="Rru_A3044"/>
</dbReference>
<dbReference type="HOGENOM" id="CLU_090943_0_0_5"/>
<proteinExistence type="predicted"/>
<dbReference type="PATRIC" id="fig|269796.9.peg.3154"/>
<evidence type="ECO:0000313" key="2">
    <source>
        <dbReference type="EMBL" id="ABC23839.1"/>
    </source>
</evidence>
<protein>
    <recommendedName>
        <fullName evidence="4">YqcI/YcgG family protein</fullName>
    </recommendedName>
</protein>
<dbReference type="Pfam" id="PF08892">
    <property type="entry name" value="YqcI_YcgG"/>
    <property type="match status" value="1"/>
</dbReference>
<organism evidence="2 3">
    <name type="scientific">Rhodospirillum rubrum (strain ATCC 11170 / ATH 1.1.1 / DSM 467 / LMG 4362 / NCIMB 8255 / S1)</name>
    <dbReference type="NCBI Taxonomy" id="269796"/>
    <lineage>
        <taxon>Bacteria</taxon>
        <taxon>Pseudomonadati</taxon>
        <taxon>Pseudomonadota</taxon>
        <taxon>Alphaproteobacteria</taxon>
        <taxon>Rhodospirillales</taxon>
        <taxon>Rhodospirillaceae</taxon>
        <taxon>Rhodospirillum</taxon>
    </lineage>
</organism>
<dbReference type="STRING" id="269796.Rru_A3044"/>
<dbReference type="InterPro" id="IPR014988">
    <property type="entry name" value="Uncharacterised_YqcI/YcgG"/>
</dbReference>
<dbReference type="KEGG" id="rru:Rru_A3044"/>
<dbReference type="PANTHER" id="PTHR40045">
    <property type="entry name" value="YCGG FAMILY PROTEIN"/>
    <property type="match status" value="1"/>
</dbReference>
<dbReference type="PANTHER" id="PTHR40045:SF1">
    <property type="entry name" value="YQCI_YCGG FAMILY PROTEIN"/>
    <property type="match status" value="1"/>
</dbReference>
<feature type="compositionally biased region" description="Polar residues" evidence="1">
    <location>
        <begin position="1"/>
        <end position="11"/>
    </location>
</feature>
<keyword evidence="3" id="KW-1185">Reference proteome</keyword>
<dbReference type="EMBL" id="CP000230">
    <property type="protein sequence ID" value="ABC23839.1"/>
    <property type="molecule type" value="Genomic_DNA"/>
</dbReference>
<reference evidence="2 3" key="1">
    <citation type="journal article" date="2011" name="Stand. Genomic Sci.">
        <title>Complete genome sequence of Rhodospirillum rubrum type strain (S1).</title>
        <authorList>
            <person name="Munk A.C."/>
            <person name="Copeland A."/>
            <person name="Lucas S."/>
            <person name="Lapidus A."/>
            <person name="Del Rio T.G."/>
            <person name="Barry K."/>
            <person name="Detter J.C."/>
            <person name="Hammon N."/>
            <person name="Israni S."/>
            <person name="Pitluck S."/>
            <person name="Brettin T."/>
            <person name="Bruce D."/>
            <person name="Han C."/>
            <person name="Tapia R."/>
            <person name="Gilna P."/>
            <person name="Schmutz J."/>
            <person name="Larimer F."/>
            <person name="Land M."/>
            <person name="Kyrpides N.C."/>
            <person name="Mavromatis K."/>
            <person name="Richardson P."/>
            <person name="Rohde M."/>
            <person name="Goker M."/>
            <person name="Klenk H.P."/>
            <person name="Zhang Y."/>
            <person name="Roberts G.P."/>
            <person name="Reslewic S."/>
            <person name="Schwartz D.C."/>
        </authorList>
    </citation>
    <scope>NUCLEOTIDE SEQUENCE [LARGE SCALE GENOMIC DNA]</scope>
    <source>
        <strain evidence="3">ATCC 11170 / ATH 1.1.1 / DSM 467 / LMG 4362 / NCIMB 8255 / S1</strain>
    </source>
</reference>
<dbReference type="Proteomes" id="UP000001929">
    <property type="component" value="Chromosome"/>
</dbReference>
<name>Q2RPV6_RHORT</name>
<evidence type="ECO:0008006" key="4">
    <source>
        <dbReference type="Google" id="ProtNLM"/>
    </source>
</evidence>
<feature type="region of interest" description="Disordered" evidence="1">
    <location>
        <begin position="1"/>
        <end position="22"/>
    </location>
</feature>
<sequence>MLATSQTSQTARRPGAAPSPSSLAAPLVRRFRGFIEDGRFPCVGAKAALSRDRLAIVVAGDIRLAGEDRRIHAALVRMVRSYQHDKAMFRSLAVIFESPRRIGEPAFERHLWARLNSLHRIDRRHFGWSAAVSPDPADPHFGMSFAGAGFFVVGLHPGASRPARRFVRPTLVFNMHDQFERLRAEGRYDKMRATILERDRKLAGSINPMLAAFGERSEARQYSGRVVPEGWRCPFHAETTAREIHR</sequence>
<dbReference type="RefSeq" id="WP_011390792.1">
    <property type="nucleotide sequence ID" value="NC_007643.1"/>
</dbReference>